<evidence type="ECO:0000313" key="2">
    <source>
        <dbReference type="EMBL" id="MYN00670.1"/>
    </source>
</evidence>
<name>A0A6N9HB34_9BURK</name>
<keyword evidence="1" id="KW-0472">Membrane</keyword>
<dbReference type="AlphaFoldDB" id="A0A6N9HB34"/>
<protein>
    <submittedName>
        <fullName evidence="2">DUF3667 domain-containing protein</fullName>
    </submittedName>
</protein>
<evidence type="ECO:0000313" key="3">
    <source>
        <dbReference type="Proteomes" id="UP000448575"/>
    </source>
</evidence>
<dbReference type="InterPro" id="IPR022134">
    <property type="entry name" value="DUF3667"/>
</dbReference>
<organism evidence="2 3">
    <name type="scientific">Pseudoduganella guangdongensis</name>
    <dbReference type="NCBI Taxonomy" id="2692179"/>
    <lineage>
        <taxon>Bacteria</taxon>
        <taxon>Pseudomonadati</taxon>
        <taxon>Pseudomonadota</taxon>
        <taxon>Betaproteobacteria</taxon>
        <taxon>Burkholderiales</taxon>
        <taxon>Oxalobacteraceae</taxon>
        <taxon>Telluria group</taxon>
        <taxon>Pseudoduganella</taxon>
    </lineage>
</organism>
<dbReference type="Proteomes" id="UP000448575">
    <property type="component" value="Unassembled WGS sequence"/>
</dbReference>
<feature type="transmembrane region" description="Helical" evidence="1">
    <location>
        <begin position="234"/>
        <end position="251"/>
    </location>
</feature>
<feature type="transmembrane region" description="Helical" evidence="1">
    <location>
        <begin position="210"/>
        <end position="228"/>
    </location>
</feature>
<keyword evidence="1" id="KW-1133">Transmembrane helix</keyword>
<proteinExistence type="predicted"/>
<sequence>MDHATDHTCRNCGATTTGNFCANCGQETRLHAPSFSEFMHEFIGHYVALEGRLWGSIKRLVFRPGLLTNEYLAGRRKRYVEPLRLYLSLSIIFFAVLKLTGTNLITLDARPIPPERKAQIERSIAEKKAQPKAHPEIVNEKLEQVLEREAPSVFKAFDDWDKMDNEKRGDLLIVGFYKYAPYAIFLLMPVFALWLKLLYLGTGRRYGEHFLFALHTNAFAFLMLGVFFLLPDGFIKFLALCWVGGYLPWAMQRVYEKGRWGTLWRWLLLMVLHSASLTIAILVVMAAGIMTAH</sequence>
<accession>A0A6N9HB34</accession>
<comment type="caution">
    <text evidence="2">The sequence shown here is derived from an EMBL/GenBank/DDBJ whole genome shotgun (WGS) entry which is preliminary data.</text>
</comment>
<dbReference type="Pfam" id="PF12412">
    <property type="entry name" value="DUF3667"/>
    <property type="match status" value="1"/>
</dbReference>
<feature type="transmembrane region" description="Helical" evidence="1">
    <location>
        <begin position="85"/>
        <end position="105"/>
    </location>
</feature>
<keyword evidence="1" id="KW-0812">Transmembrane</keyword>
<evidence type="ECO:0000256" key="1">
    <source>
        <dbReference type="SAM" id="Phobius"/>
    </source>
</evidence>
<feature type="transmembrane region" description="Helical" evidence="1">
    <location>
        <begin position="263"/>
        <end position="290"/>
    </location>
</feature>
<gene>
    <name evidence="2" type="ORF">GTP41_01015</name>
</gene>
<feature type="transmembrane region" description="Helical" evidence="1">
    <location>
        <begin position="179"/>
        <end position="198"/>
    </location>
</feature>
<keyword evidence="3" id="KW-1185">Reference proteome</keyword>
<dbReference type="EMBL" id="WWCJ01000001">
    <property type="protein sequence ID" value="MYN00670.1"/>
    <property type="molecule type" value="Genomic_DNA"/>
</dbReference>
<reference evidence="2 3" key="1">
    <citation type="submission" date="2019-12" db="EMBL/GenBank/DDBJ databases">
        <title>Novel species isolated from a subtropical stream in China.</title>
        <authorList>
            <person name="Lu H."/>
        </authorList>
    </citation>
    <scope>NUCLEOTIDE SEQUENCE [LARGE SCALE GENOMIC DNA]</scope>
    <source>
        <strain evidence="2 3">DS3</strain>
    </source>
</reference>